<reference evidence="3 4" key="1">
    <citation type="submission" date="2014-02" db="EMBL/GenBank/DDBJ databases">
        <title>Single nucleus genome sequencing reveals high similarity among nuclei of an endomycorrhizal fungus.</title>
        <authorList>
            <person name="Lin K."/>
            <person name="Geurts R."/>
            <person name="Zhang Z."/>
            <person name="Limpens E."/>
            <person name="Saunders D.G."/>
            <person name="Mu D."/>
            <person name="Pang E."/>
            <person name="Cao H."/>
            <person name="Cha H."/>
            <person name="Lin T."/>
            <person name="Zhou Q."/>
            <person name="Shang Y."/>
            <person name="Li Y."/>
            <person name="Ivanov S."/>
            <person name="Sharma T."/>
            <person name="Velzen R.V."/>
            <person name="Ruijter N.D."/>
            <person name="Aanen D.K."/>
            <person name="Win J."/>
            <person name="Kamoun S."/>
            <person name="Bisseling T."/>
            <person name="Huang S."/>
        </authorList>
    </citation>
    <scope>NUCLEOTIDE SEQUENCE [LARGE SCALE GENOMIC DNA]</scope>
    <source>
        <strain evidence="4">DAOM197198w</strain>
    </source>
</reference>
<dbReference type="STRING" id="1432141.A0A015KGJ1"/>
<comment type="caution">
    <text evidence="3">The sequence shown here is derived from an EMBL/GenBank/DDBJ whole genome shotgun (WGS) entry which is preliminary data.</text>
</comment>
<dbReference type="Gene3D" id="3.40.50.12370">
    <property type="match status" value="1"/>
</dbReference>
<name>A0A015KGJ1_RHIIW</name>
<dbReference type="PANTHER" id="PTHR46268:SF6">
    <property type="entry name" value="UNIVERSAL STRESS PROTEIN UP12"/>
    <property type="match status" value="1"/>
</dbReference>
<feature type="domain" description="UspA" evidence="2">
    <location>
        <begin position="2"/>
        <end position="156"/>
    </location>
</feature>
<accession>A0A015KGJ1</accession>
<comment type="similarity">
    <text evidence="1">Belongs to the universal stress protein A family.</text>
</comment>
<dbReference type="CDD" id="cd00293">
    <property type="entry name" value="USP-like"/>
    <property type="match status" value="2"/>
</dbReference>
<dbReference type="HOGENOM" id="CLU_049301_5_1_1"/>
<dbReference type="InterPro" id="IPR006016">
    <property type="entry name" value="UspA"/>
</dbReference>
<dbReference type="Proteomes" id="UP000022910">
    <property type="component" value="Unassembled WGS sequence"/>
</dbReference>
<evidence type="ECO:0000259" key="2">
    <source>
        <dbReference type="Pfam" id="PF00582"/>
    </source>
</evidence>
<feature type="domain" description="UspA" evidence="2">
    <location>
        <begin position="213"/>
        <end position="283"/>
    </location>
</feature>
<dbReference type="EMBL" id="JEMT01008656">
    <property type="protein sequence ID" value="EXX78750.1"/>
    <property type="molecule type" value="Genomic_DNA"/>
</dbReference>
<evidence type="ECO:0000313" key="4">
    <source>
        <dbReference type="Proteomes" id="UP000022910"/>
    </source>
</evidence>
<dbReference type="AlphaFoldDB" id="A0A015KGJ1"/>
<proteinExistence type="inferred from homology"/>
<evidence type="ECO:0000256" key="1">
    <source>
        <dbReference type="ARBA" id="ARBA00008791"/>
    </source>
</evidence>
<evidence type="ECO:0000313" key="3">
    <source>
        <dbReference type="EMBL" id="EXX78750.1"/>
    </source>
</evidence>
<dbReference type="PANTHER" id="PTHR46268">
    <property type="entry name" value="STRESS RESPONSE PROTEIN NHAX"/>
    <property type="match status" value="1"/>
</dbReference>
<organism evidence="3 4">
    <name type="scientific">Rhizophagus irregularis (strain DAOM 197198w)</name>
    <name type="common">Glomus intraradices</name>
    <dbReference type="NCBI Taxonomy" id="1432141"/>
    <lineage>
        <taxon>Eukaryota</taxon>
        <taxon>Fungi</taxon>
        <taxon>Fungi incertae sedis</taxon>
        <taxon>Mucoromycota</taxon>
        <taxon>Glomeromycotina</taxon>
        <taxon>Glomeromycetes</taxon>
        <taxon>Glomerales</taxon>
        <taxon>Glomeraceae</taxon>
        <taxon>Rhizophagus</taxon>
    </lineage>
</organism>
<sequence>MSKIIACIDGSLATNTVCDYAAWFSDKLSSPLKLLHVIDKPKAKAPQDLSGAIGLGSREILLNELVELEERKGKIELEHGQILLREAKNYLLEKFSIDAQSFQRHGSLLETIMGMEEDIRVLIMGKHGTETEHDSSKVGTHIENVVRALHKPVLITSAPFSPPESFLIAFDGSPTARICVDKIANSPLLKTLTAHVVYVGKPNSDMTSQVTWAKELLANNGFDVIDSMLDGDVEKSILDYQEKNVIDMIVIGAYGHSKIRQFFIGSTTTKLLSSSTKPVLLLR</sequence>
<dbReference type="Pfam" id="PF00582">
    <property type="entry name" value="Usp"/>
    <property type="match status" value="2"/>
</dbReference>
<dbReference type="SUPFAM" id="SSF52402">
    <property type="entry name" value="Adenine nucleotide alpha hydrolases-like"/>
    <property type="match status" value="2"/>
</dbReference>
<protein>
    <recommendedName>
        <fullName evidence="2">UspA domain-containing protein</fullName>
    </recommendedName>
</protein>
<gene>
    <name evidence="3" type="ORF">RirG_012340</name>
</gene>
<dbReference type="InterPro" id="IPR006015">
    <property type="entry name" value="Universal_stress_UspA"/>
</dbReference>
<dbReference type="PRINTS" id="PR01438">
    <property type="entry name" value="UNVRSLSTRESS"/>
</dbReference>
<keyword evidence="4" id="KW-1185">Reference proteome</keyword>